<keyword evidence="3" id="KW-1185">Reference proteome</keyword>
<evidence type="ECO:0000313" key="3">
    <source>
        <dbReference type="Proteomes" id="UP001218188"/>
    </source>
</evidence>
<gene>
    <name evidence="2" type="ORF">C8F04DRAFT_1188098</name>
</gene>
<evidence type="ECO:0000313" key="2">
    <source>
        <dbReference type="EMBL" id="KAJ7028996.1"/>
    </source>
</evidence>
<protein>
    <submittedName>
        <fullName evidence="2">Uncharacterized protein</fullName>
    </submittedName>
</protein>
<feature type="region of interest" description="Disordered" evidence="1">
    <location>
        <begin position="206"/>
        <end position="273"/>
    </location>
</feature>
<organism evidence="2 3">
    <name type="scientific">Mycena alexandri</name>
    <dbReference type="NCBI Taxonomy" id="1745969"/>
    <lineage>
        <taxon>Eukaryota</taxon>
        <taxon>Fungi</taxon>
        <taxon>Dikarya</taxon>
        <taxon>Basidiomycota</taxon>
        <taxon>Agaricomycotina</taxon>
        <taxon>Agaricomycetes</taxon>
        <taxon>Agaricomycetidae</taxon>
        <taxon>Agaricales</taxon>
        <taxon>Marasmiineae</taxon>
        <taxon>Mycenaceae</taxon>
        <taxon>Mycena</taxon>
    </lineage>
</organism>
<dbReference type="Proteomes" id="UP001218188">
    <property type="component" value="Unassembled WGS sequence"/>
</dbReference>
<feature type="compositionally biased region" description="Basic residues" evidence="1">
    <location>
        <begin position="260"/>
        <end position="273"/>
    </location>
</feature>
<dbReference type="EMBL" id="JARJCM010000106">
    <property type="protein sequence ID" value="KAJ7028996.1"/>
    <property type="molecule type" value="Genomic_DNA"/>
</dbReference>
<reference evidence="2" key="1">
    <citation type="submission" date="2023-03" db="EMBL/GenBank/DDBJ databases">
        <title>Massive genome expansion in bonnet fungi (Mycena s.s.) driven by repeated elements and novel gene families across ecological guilds.</title>
        <authorList>
            <consortium name="Lawrence Berkeley National Laboratory"/>
            <person name="Harder C.B."/>
            <person name="Miyauchi S."/>
            <person name="Viragh M."/>
            <person name="Kuo A."/>
            <person name="Thoen E."/>
            <person name="Andreopoulos B."/>
            <person name="Lu D."/>
            <person name="Skrede I."/>
            <person name="Drula E."/>
            <person name="Henrissat B."/>
            <person name="Morin E."/>
            <person name="Kohler A."/>
            <person name="Barry K."/>
            <person name="LaButti K."/>
            <person name="Morin E."/>
            <person name="Salamov A."/>
            <person name="Lipzen A."/>
            <person name="Mereny Z."/>
            <person name="Hegedus B."/>
            <person name="Baldrian P."/>
            <person name="Stursova M."/>
            <person name="Weitz H."/>
            <person name="Taylor A."/>
            <person name="Grigoriev I.V."/>
            <person name="Nagy L.G."/>
            <person name="Martin F."/>
            <person name="Kauserud H."/>
        </authorList>
    </citation>
    <scope>NUCLEOTIDE SEQUENCE</scope>
    <source>
        <strain evidence="2">CBHHK200</strain>
    </source>
</reference>
<name>A0AAD6SJ72_9AGAR</name>
<sequence length="310" mass="34086">MEAFPHLRALFGGNLPPFSEWGTNPVILEADRRAREAASRPHNFSDLSTPHWNPGWPPHIRLMHSEMSGEDSLLKFDFWFRYPTKPLHPERVSESERFLRDQDKLRVQLVCSFAVFLIRRRRQVDIDADAAQAAARADAAAAETATYFASLAADDYLAAWLCLSAADVETLGITDMPPLAPASTPTLPDPGFGSWGDGTLSGLGPWGDDSASVGWPTPPPDDTQWGTGNGWGNGWGSTVAAGGTGWGTGWGSEPEEAPRARSRHFPPRGRGRKMGAIFRFSRRPPTALSPAECRARSRRRHRRCFLASVV</sequence>
<evidence type="ECO:0000256" key="1">
    <source>
        <dbReference type="SAM" id="MobiDB-lite"/>
    </source>
</evidence>
<comment type="caution">
    <text evidence="2">The sequence shown here is derived from an EMBL/GenBank/DDBJ whole genome shotgun (WGS) entry which is preliminary data.</text>
</comment>
<dbReference type="AlphaFoldDB" id="A0AAD6SJ72"/>
<proteinExistence type="predicted"/>
<accession>A0AAD6SJ72</accession>